<comment type="pathway">
    <text evidence="1">Amino-acid degradation; L-proline degradation into L-glutamate; L-glutamate from L-proline: step 1/2.</text>
</comment>
<feature type="binding site" evidence="10">
    <location>
        <begin position="249"/>
        <end position="250"/>
    </location>
    <ligand>
        <name>FAD</name>
        <dbReference type="ChEBI" id="CHEBI:57692"/>
    </ligand>
</feature>
<reference evidence="14" key="2">
    <citation type="submission" date="2010-01" db="EMBL/GenBank/DDBJ databases">
        <title>The complete genome of Conexibacter woesei DSM 14684.</title>
        <authorList>
            <consortium name="US DOE Joint Genome Institute (JGI-PGF)"/>
            <person name="Lucas S."/>
            <person name="Copeland A."/>
            <person name="Lapidus A."/>
            <person name="Glavina del Rio T."/>
            <person name="Dalin E."/>
            <person name="Tice H."/>
            <person name="Bruce D."/>
            <person name="Goodwin L."/>
            <person name="Pitluck S."/>
            <person name="Kyrpides N."/>
            <person name="Mavromatis K."/>
            <person name="Ivanova N."/>
            <person name="Mikhailova N."/>
            <person name="Chertkov O."/>
            <person name="Brettin T."/>
            <person name="Detter J.C."/>
            <person name="Han C."/>
            <person name="Larimer F."/>
            <person name="Land M."/>
            <person name="Hauser L."/>
            <person name="Markowitz V."/>
            <person name="Cheng J.-F."/>
            <person name="Hugenholtz P."/>
            <person name="Woyke T."/>
            <person name="Wu D."/>
            <person name="Pukall R."/>
            <person name="Steenblock K."/>
            <person name="Schneider S."/>
            <person name="Klenk H.-P."/>
            <person name="Eisen J.A."/>
        </authorList>
    </citation>
    <scope>NUCLEOTIDE SEQUENCE [LARGE SCALE GENOMIC DNA]</scope>
    <source>
        <strain evidence="14">DSM 14684 / CIP 108061 / JCM 11494 / NBRC 100937 / ID131577</strain>
    </source>
</reference>
<feature type="binding site" evidence="9">
    <location>
        <position position="313"/>
    </location>
    <ligand>
        <name>substrate</name>
    </ligand>
</feature>
<protein>
    <recommendedName>
        <fullName evidence="2">proline dehydrogenase</fullName>
        <ecNumber evidence="2">1.5.5.2</ecNumber>
    </recommendedName>
</protein>
<evidence type="ECO:0000259" key="12">
    <source>
        <dbReference type="Pfam" id="PF01619"/>
    </source>
</evidence>
<keyword evidence="3" id="KW-0285">Flavoprotein</keyword>
<dbReference type="GO" id="GO:0004657">
    <property type="term" value="F:proline dehydrogenase activity"/>
    <property type="evidence" value="ECO:0007669"/>
    <property type="project" value="UniProtKB-EC"/>
</dbReference>
<feature type="binding site" evidence="9">
    <location>
        <position position="122"/>
    </location>
    <ligand>
        <name>substrate</name>
    </ligand>
</feature>
<evidence type="ECO:0000256" key="3">
    <source>
        <dbReference type="ARBA" id="ARBA00022630"/>
    </source>
</evidence>
<feature type="binding site" evidence="10">
    <location>
        <position position="224"/>
    </location>
    <ligand>
        <name>FAD</name>
        <dbReference type="ChEBI" id="CHEBI:57692"/>
    </ligand>
</feature>
<keyword evidence="6" id="KW-0560">Oxidoreductase</keyword>
<feature type="binding site" evidence="10">
    <location>
        <position position="157"/>
    </location>
    <ligand>
        <name>FAD</name>
        <dbReference type="ChEBI" id="CHEBI:57692"/>
    </ligand>
</feature>
<dbReference type="RefSeq" id="WP_012932150.1">
    <property type="nucleotide sequence ID" value="NC_013739.1"/>
</dbReference>
<evidence type="ECO:0000256" key="2">
    <source>
        <dbReference type="ARBA" id="ARBA00012695"/>
    </source>
</evidence>
<feature type="binding site" evidence="10">
    <location>
        <begin position="210"/>
        <end position="212"/>
    </location>
    <ligand>
        <name>FAD</name>
        <dbReference type="ChEBI" id="CHEBI:57692"/>
    </ligand>
</feature>
<organism evidence="13 14">
    <name type="scientific">Conexibacter woesei (strain DSM 14684 / CCUG 47730 / CIP 108061 / JCM 11494 / NBRC 100937 / ID131577)</name>
    <dbReference type="NCBI Taxonomy" id="469383"/>
    <lineage>
        <taxon>Bacteria</taxon>
        <taxon>Bacillati</taxon>
        <taxon>Actinomycetota</taxon>
        <taxon>Thermoleophilia</taxon>
        <taxon>Solirubrobacterales</taxon>
        <taxon>Conexibacteraceae</taxon>
        <taxon>Conexibacter</taxon>
    </lineage>
</organism>
<dbReference type="KEGG" id="cwo:Cwoe_0662"/>
<evidence type="ECO:0000313" key="13">
    <source>
        <dbReference type="EMBL" id="ADB49097.1"/>
    </source>
</evidence>
<evidence type="ECO:0000256" key="6">
    <source>
        <dbReference type="ARBA" id="ARBA00023002"/>
    </source>
</evidence>
<dbReference type="GO" id="GO:0000166">
    <property type="term" value="F:nucleotide binding"/>
    <property type="evidence" value="ECO:0007669"/>
    <property type="project" value="UniProtKB-KW"/>
</dbReference>
<evidence type="ECO:0000256" key="7">
    <source>
        <dbReference type="ARBA" id="ARBA00023062"/>
    </source>
</evidence>
<gene>
    <name evidence="13" type="ordered locus">Cwoe_0662</name>
</gene>
<dbReference type="Proteomes" id="UP000008229">
    <property type="component" value="Chromosome"/>
</dbReference>
<evidence type="ECO:0000313" key="14">
    <source>
        <dbReference type="Proteomes" id="UP000008229"/>
    </source>
</evidence>
<dbReference type="EC" id="1.5.5.2" evidence="2"/>
<keyword evidence="4 10" id="KW-0547">Nucleotide-binding</keyword>
<keyword evidence="7" id="KW-0642">Proline metabolism</keyword>
<dbReference type="InterPro" id="IPR002872">
    <property type="entry name" value="Proline_DH_dom"/>
</dbReference>
<feature type="region of interest" description="Disordered" evidence="11">
    <location>
        <begin position="1"/>
        <end position="20"/>
    </location>
</feature>
<evidence type="ECO:0000256" key="8">
    <source>
        <dbReference type="ARBA" id="ARBA00048779"/>
    </source>
</evidence>
<dbReference type="PANTHER" id="PTHR13914">
    <property type="entry name" value="PROLINE OXIDASE"/>
    <property type="match status" value="1"/>
</dbReference>
<dbReference type="Gene3D" id="3.20.20.220">
    <property type="match status" value="1"/>
</dbReference>
<dbReference type="GO" id="GO:0010133">
    <property type="term" value="P:L-proline catabolic process to L-glutamate"/>
    <property type="evidence" value="ECO:0007669"/>
    <property type="project" value="UniProtKB-UniPathway"/>
</dbReference>
<dbReference type="InterPro" id="IPR008219">
    <property type="entry name" value="PRODH_bac_arc"/>
</dbReference>
<evidence type="ECO:0000256" key="10">
    <source>
        <dbReference type="PIRSR" id="PIRSR000196-2"/>
    </source>
</evidence>
<dbReference type="UniPathway" id="UPA00261">
    <property type="reaction ID" value="UER00373"/>
</dbReference>
<dbReference type="HOGENOM" id="CLU_061158_0_0_11"/>
<evidence type="ECO:0000256" key="9">
    <source>
        <dbReference type="PIRSR" id="PIRSR000196-1"/>
    </source>
</evidence>
<feature type="domain" description="Proline dehydrogenase" evidence="12">
    <location>
        <begin position="71"/>
        <end position="324"/>
    </location>
</feature>
<evidence type="ECO:0000256" key="1">
    <source>
        <dbReference type="ARBA" id="ARBA00004739"/>
    </source>
</evidence>
<feature type="binding site" evidence="9">
    <location>
        <position position="312"/>
    </location>
    <ligand>
        <name>substrate</name>
    </ligand>
</feature>
<name>D3F9D0_CONWI</name>
<reference evidence="13 14" key="1">
    <citation type="journal article" date="2010" name="Stand. Genomic Sci.">
        <title>Complete genome sequence of Conexibacter woesei type strain (ID131577).</title>
        <authorList>
            <person name="Pukall R."/>
            <person name="Lapidus A."/>
            <person name="Glavina Del Rio T."/>
            <person name="Copeland A."/>
            <person name="Tice H."/>
            <person name="Cheng J.-F."/>
            <person name="Lucas S."/>
            <person name="Chen F."/>
            <person name="Nolan M."/>
            <person name="Bruce D."/>
            <person name="Goodwin L."/>
            <person name="Pitluck S."/>
            <person name="Mavromatis K."/>
            <person name="Ivanova N."/>
            <person name="Ovchinnikova G."/>
            <person name="Pati A."/>
            <person name="Chen A."/>
            <person name="Palaniappan K."/>
            <person name="Land M."/>
            <person name="Hauser L."/>
            <person name="Chang Y.-J."/>
            <person name="Jeffries C.D."/>
            <person name="Chain P."/>
            <person name="Meincke L."/>
            <person name="Sims D."/>
            <person name="Brettin T."/>
            <person name="Detter J.C."/>
            <person name="Rohde M."/>
            <person name="Goeker M."/>
            <person name="Bristow J."/>
            <person name="Eisen J.A."/>
            <person name="Markowitz V."/>
            <person name="Kyrpides N.C."/>
            <person name="Klenk H.-P."/>
            <person name="Hugenholtz P."/>
        </authorList>
    </citation>
    <scope>NUCLEOTIDE SEQUENCE [LARGE SCALE GENOMIC DNA]</scope>
    <source>
        <strain evidence="14">DSM 14684 / CIP 108061 / JCM 11494 / NBRC 100937 / ID131577</strain>
    </source>
</reference>
<proteinExistence type="predicted"/>
<dbReference type="PANTHER" id="PTHR13914:SF0">
    <property type="entry name" value="PROLINE DEHYDROGENASE 1, MITOCHONDRIAL"/>
    <property type="match status" value="1"/>
</dbReference>
<dbReference type="AlphaFoldDB" id="D3F9D0"/>
<evidence type="ECO:0000256" key="5">
    <source>
        <dbReference type="ARBA" id="ARBA00022827"/>
    </source>
</evidence>
<feature type="binding site" evidence="10">
    <location>
        <position position="186"/>
    </location>
    <ligand>
        <name>FAD</name>
        <dbReference type="ChEBI" id="CHEBI:57692"/>
    </ligand>
</feature>
<accession>D3F9D0</accession>
<keyword evidence="5 10" id="KW-0274">FAD</keyword>
<keyword evidence="14" id="KW-1185">Reference proteome</keyword>
<dbReference type="PIRSF" id="PIRSF000196">
    <property type="entry name" value="Pro_dehydrog"/>
    <property type="match status" value="1"/>
</dbReference>
<dbReference type="InterPro" id="IPR029041">
    <property type="entry name" value="FAD-linked_oxidoreductase-like"/>
</dbReference>
<evidence type="ECO:0000256" key="11">
    <source>
        <dbReference type="SAM" id="MobiDB-lite"/>
    </source>
</evidence>
<sequence length="331" mass="37317">MTTTPIELPQPADPSSGRRGRFRSLSALPRDLILATTQNQRMVRVGQRWGMRLGAARFVAGETLDDCIPVLQRLAQRGIRTYTIPLGESVSDRSEVERVVRLYEQMVERLAHEPFDKTLSVKPTNLGLVLDEELAYENAVRILTAARAEGLFVRVEMEESRHVDATLRIYRRLREAGFDNTGVVLQAYLYRTEADLRELLPLDPNVRLVKGAYLEPAAVAFPKKADVDRNYCKLVDIALAGGGFTALATHDDAMIEHAIARLAGSPAAREGRYEFQLLFGVRSQLPDRLVERGHPVRVCVPYGRDWYVYFGRRLAERPANLLFVLKSMVRG</sequence>
<comment type="catalytic activity">
    <reaction evidence="8">
        <text>L-proline + a quinone = (S)-1-pyrroline-5-carboxylate + a quinol + H(+)</text>
        <dbReference type="Rhea" id="RHEA:23784"/>
        <dbReference type="ChEBI" id="CHEBI:15378"/>
        <dbReference type="ChEBI" id="CHEBI:17388"/>
        <dbReference type="ChEBI" id="CHEBI:24646"/>
        <dbReference type="ChEBI" id="CHEBI:60039"/>
        <dbReference type="ChEBI" id="CHEBI:132124"/>
        <dbReference type="EC" id="1.5.5.2"/>
    </reaction>
</comment>
<dbReference type="Pfam" id="PF01619">
    <property type="entry name" value="Pro_dh"/>
    <property type="match status" value="1"/>
</dbReference>
<dbReference type="SUPFAM" id="SSF51730">
    <property type="entry name" value="FAD-linked oxidoreductase"/>
    <property type="match status" value="1"/>
</dbReference>
<dbReference type="eggNOG" id="COG0506">
    <property type="taxonomic scope" value="Bacteria"/>
</dbReference>
<dbReference type="STRING" id="469383.Cwoe_0662"/>
<evidence type="ECO:0000256" key="4">
    <source>
        <dbReference type="ARBA" id="ARBA00022741"/>
    </source>
</evidence>
<dbReference type="EMBL" id="CP001854">
    <property type="protein sequence ID" value="ADB49097.1"/>
    <property type="molecule type" value="Genomic_DNA"/>
</dbReference>
<dbReference type="InterPro" id="IPR015659">
    <property type="entry name" value="Proline_oxidase"/>
</dbReference>
<comment type="cofactor">
    <cofactor evidence="10">
        <name>FAD</name>
        <dbReference type="ChEBI" id="CHEBI:57692"/>
    </cofactor>
    <text evidence="10">Binds 1 FAD per subunit.</text>
</comment>